<dbReference type="Proteomes" id="UP000014500">
    <property type="component" value="Unassembled WGS sequence"/>
</dbReference>
<dbReference type="HOGENOM" id="CLU_2888590_0_0_1"/>
<dbReference type="EnsemblMetazoa" id="SMAR014419-RA">
    <property type="protein sequence ID" value="SMAR014419-PA"/>
    <property type="gene ID" value="SMAR014419"/>
</dbReference>
<accession>T1JKN9</accession>
<evidence type="ECO:0000313" key="2">
    <source>
        <dbReference type="Proteomes" id="UP000014500"/>
    </source>
</evidence>
<reference evidence="1" key="2">
    <citation type="submission" date="2015-02" db="UniProtKB">
        <authorList>
            <consortium name="EnsemblMetazoa"/>
        </authorList>
    </citation>
    <scope>IDENTIFICATION</scope>
</reference>
<name>T1JKN9_STRMM</name>
<evidence type="ECO:0000313" key="1">
    <source>
        <dbReference type="EnsemblMetazoa" id="SMAR014419-PA"/>
    </source>
</evidence>
<dbReference type="AlphaFoldDB" id="T1JKN9"/>
<organism evidence="1 2">
    <name type="scientific">Strigamia maritima</name>
    <name type="common">European centipede</name>
    <name type="synonym">Geophilus maritimus</name>
    <dbReference type="NCBI Taxonomy" id="126957"/>
    <lineage>
        <taxon>Eukaryota</taxon>
        <taxon>Metazoa</taxon>
        <taxon>Ecdysozoa</taxon>
        <taxon>Arthropoda</taxon>
        <taxon>Myriapoda</taxon>
        <taxon>Chilopoda</taxon>
        <taxon>Pleurostigmophora</taxon>
        <taxon>Geophilomorpha</taxon>
        <taxon>Linotaeniidae</taxon>
        <taxon>Strigamia</taxon>
    </lineage>
</organism>
<keyword evidence="2" id="KW-1185">Reference proteome</keyword>
<reference evidence="2" key="1">
    <citation type="submission" date="2011-05" db="EMBL/GenBank/DDBJ databases">
        <authorList>
            <person name="Richards S.R."/>
            <person name="Qu J."/>
            <person name="Jiang H."/>
            <person name="Jhangiani S.N."/>
            <person name="Agravi P."/>
            <person name="Goodspeed R."/>
            <person name="Gross S."/>
            <person name="Mandapat C."/>
            <person name="Jackson L."/>
            <person name="Mathew T."/>
            <person name="Pu L."/>
            <person name="Thornton R."/>
            <person name="Saada N."/>
            <person name="Wilczek-Boney K.B."/>
            <person name="Lee S."/>
            <person name="Kovar C."/>
            <person name="Wu Y."/>
            <person name="Scherer S.E."/>
            <person name="Worley K.C."/>
            <person name="Muzny D.M."/>
            <person name="Gibbs R."/>
        </authorList>
    </citation>
    <scope>NUCLEOTIDE SEQUENCE</scope>
    <source>
        <strain evidence="2">Brora</strain>
    </source>
</reference>
<sequence length="63" mass="7208">MENLAQNVTRLQTRKKNSSFKNTIRVKRATNLQLILRLFITGMPIRGLTAEKGIIRHNANGLF</sequence>
<proteinExistence type="predicted"/>
<protein>
    <submittedName>
        <fullName evidence="1">Uncharacterized protein</fullName>
    </submittedName>
</protein>
<dbReference type="EMBL" id="JH431869">
    <property type="status" value="NOT_ANNOTATED_CDS"/>
    <property type="molecule type" value="Genomic_DNA"/>
</dbReference>